<dbReference type="InterPro" id="IPR013122">
    <property type="entry name" value="PKD1_2_channel"/>
</dbReference>
<dbReference type="RefSeq" id="XP_011202936.2">
    <property type="nucleotide sequence ID" value="XM_011204634.4"/>
</dbReference>
<comment type="subcellular location">
    <subcellularLocation>
        <location evidence="2">Cell membrane</location>
        <topology evidence="2">Multi-pass membrane protein</topology>
    </subcellularLocation>
    <subcellularLocation>
        <location evidence="1">Endosome membrane</location>
        <topology evidence="1">Multi-pass membrane protein</topology>
    </subcellularLocation>
</comment>
<evidence type="ECO:0000259" key="16">
    <source>
        <dbReference type="Pfam" id="PF21381"/>
    </source>
</evidence>
<keyword evidence="10" id="KW-1015">Disulfide bond</keyword>
<keyword evidence="3" id="KW-0813">Transport</keyword>
<evidence type="ECO:0000256" key="12">
    <source>
        <dbReference type="ARBA" id="ARBA00036634"/>
    </source>
</evidence>
<feature type="region of interest" description="Disordered" evidence="13">
    <location>
        <begin position="106"/>
        <end position="130"/>
    </location>
</feature>
<feature type="transmembrane region" description="Helical" evidence="14">
    <location>
        <begin position="393"/>
        <end position="414"/>
    </location>
</feature>
<comment type="catalytic activity">
    <reaction evidence="12">
        <text>Ca(2+)(in) = Ca(2+)(out)</text>
        <dbReference type="Rhea" id="RHEA:29671"/>
        <dbReference type="ChEBI" id="CHEBI:29108"/>
    </reaction>
</comment>
<gene>
    <name evidence="17" type="primary">MCLN3</name>
</gene>
<dbReference type="GO" id="GO:0005765">
    <property type="term" value="C:lysosomal membrane"/>
    <property type="evidence" value="ECO:0007669"/>
    <property type="project" value="TreeGrafter"/>
</dbReference>
<dbReference type="EMBL" id="GAKP01015397">
    <property type="protein sequence ID" value="JAC43555.1"/>
    <property type="molecule type" value="Transcribed_RNA"/>
</dbReference>
<keyword evidence="7 14" id="KW-1133">Transmembrane helix</keyword>
<feature type="domain" description="Polycystin cation channel PKD1/PKD2" evidence="15">
    <location>
        <begin position="483"/>
        <end position="616"/>
    </location>
</feature>
<dbReference type="GO" id="GO:0010008">
    <property type="term" value="C:endosome membrane"/>
    <property type="evidence" value="ECO:0007669"/>
    <property type="project" value="UniProtKB-SubCell"/>
</dbReference>
<dbReference type="Pfam" id="PF21381">
    <property type="entry name" value="MCLN_ECD"/>
    <property type="match status" value="1"/>
</dbReference>
<evidence type="ECO:0000256" key="7">
    <source>
        <dbReference type="ARBA" id="ARBA00022989"/>
    </source>
</evidence>
<dbReference type="GO" id="GO:0005886">
    <property type="term" value="C:plasma membrane"/>
    <property type="evidence" value="ECO:0007669"/>
    <property type="project" value="UniProtKB-SubCell"/>
</dbReference>
<feature type="transmembrane region" description="Helical" evidence="14">
    <location>
        <begin position="588"/>
        <end position="610"/>
    </location>
</feature>
<evidence type="ECO:0000313" key="17">
    <source>
        <dbReference type="EMBL" id="JAC43553.1"/>
    </source>
</evidence>
<evidence type="ECO:0000256" key="4">
    <source>
        <dbReference type="ARBA" id="ARBA00022475"/>
    </source>
</evidence>
<evidence type="ECO:0000259" key="15">
    <source>
        <dbReference type="Pfam" id="PF08016"/>
    </source>
</evidence>
<reference evidence="17" key="1">
    <citation type="journal article" date="2014" name="BMC Genomics">
        <title>Characterizing the developmental transcriptome of the oriental fruit fly, Bactrocera dorsalis (Diptera: Tephritidae) through comparative genomic analysis with Drosophila melanogaster utilizing modENCODE datasets.</title>
        <authorList>
            <person name="Geib S.M."/>
            <person name="Calla B."/>
            <person name="Hall B."/>
            <person name="Hou S."/>
            <person name="Manoukis N.C."/>
        </authorList>
    </citation>
    <scope>NUCLEOTIDE SEQUENCE</scope>
    <source>
        <strain evidence="17">Punador</strain>
    </source>
</reference>
<sequence>MQSYGGATASAAPQQLPVQEQPQTNLYDATLRNSNVDQQVNHGTGTACGVNRGESSRHESSGENSRCESDDEYHRNQPRSSATVGGSINIENERPNVFAPTATQYGAEQSGNEQPSGSTNMEGASPMSSYNEERMRRKLQFFFMNPIEKWHARRKFPYKFVVQVVKIILVTMQLCLFAHSRYNHINYTWDNRIAFSHLFLRGWDSSREVESYPPSVGPFALYEKSDFYDTIDYAVRGYANVSRSIGPYDYPTENNEMAPLHLCLYNYREGTIFGFNESYIFNPDITEFCLYLPPNVTTLGVQAYLKQNGVEVSFSSLVKATLIFAIKTVNFKSYGGPLSAPDCYKFDVTIFFDNRDHDGQMLLSLDADAQRLRCRGDIEFISNAEFDEALRSMLNILVLLVCLLSFALCSRALYRAYLLRCQTVNFFRMQFHKELSFEGRMEFVNFWYVMIIINDLLLIIGSSLKEQIERKFLVVDQWDTCSLFLGVGNLLVWFGVLRYLGFFKTYNVVILTLKRAAPKILRFLLAALLIYAGFTFCGWLILGPYHMKFRSLATTSECLFSLINGDDMFATFATLSSKADWLWWFCQIYLYSFISLYIYVVLSLFISVIMDAYDTIKCYYRDGFPISDLKAFVGTRTDEDLTSGVFMNNMDDFDGNGVLDVLRQVCCCGRCRVGSGSAGGSNGASGYTSLTSIIK</sequence>
<keyword evidence="8" id="KW-0406">Ion transport</keyword>
<evidence type="ECO:0000256" key="10">
    <source>
        <dbReference type="ARBA" id="ARBA00023157"/>
    </source>
</evidence>
<keyword evidence="9 14" id="KW-0472">Membrane</keyword>
<accession>A0A034VPR4</accession>
<dbReference type="KEGG" id="bdr:105225949"/>
<dbReference type="AlphaFoldDB" id="A0A034VPR4"/>
<dbReference type="GO" id="GO:0072345">
    <property type="term" value="F:NAADP-sensitive calcium-release channel activity"/>
    <property type="evidence" value="ECO:0007669"/>
    <property type="project" value="TreeGrafter"/>
</dbReference>
<evidence type="ECO:0000256" key="11">
    <source>
        <dbReference type="ARBA" id="ARBA00023303"/>
    </source>
</evidence>
<dbReference type="InterPro" id="IPR049134">
    <property type="entry name" value="MCLN_ECD"/>
</dbReference>
<feature type="domain" description="Mucolipin extracytosolic" evidence="16">
    <location>
        <begin position="186"/>
        <end position="375"/>
    </location>
</feature>
<evidence type="ECO:0000256" key="5">
    <source>
        <dbReference type="ARBA" id="ARBA00022692"/>
    </source>
</evidence>
<evidence type="ECO:0000256" key="6">
    <source>
        <dbReference type="ARBA" id="ARBA00022753"/>
    </source>
</evidence>
<name>A0A034VPR4_BACDO</name>
<proteinExistence type="predicted"/>
<dbReference type="Gene3D" id="1.10.287.70">
    <property type="match status" value="1"/>
</dbReference>
<evidence type="ECO:0000256" key="2">
    <source>
        <dbReference type="ARBA" id="ARBA00004651"/>
    </source>
</evidence>
<dbReference type="CDD" id="cd21050">
    <property type="entry name" value="ELD_TRPML"/>
    <property type="match status" value="1"/>
</dbReference>
<dbReference type="FunFam" id="1.10.287.70:FF:000033">
    <property type="entry name" value="Mucolipin 1"/>
    <property type="match status" value="1"/>
</dbReference>
<keyword evidence="11" id="KW-0407">Ion channel</keyword>
<feature type="compositionally biased region" description="Polar residues" evidence="13">
    <location>
        <begin position="78"/>
        <end position="90"/>
    </location>
</feature>
<organism evidence="17">
    <name type="scientific">Bactrocera dorsalis</name>
    <name type="common">Oriental fruit fly</name>
    <name type="synonym">Dacus dorsalis</name>
    <dbReference type="NCBI Taxonomy" id="27457"/>
    <lineage>
        <taxon>Eukaryota</taxon>
        <taxon>Metazoa</taxon>
        <taxon>Ecdysozoa</taxon>
        <taxon>Arthropoda</taxon>
        <taxon>Hexapoda</taxon>
        <taxon>Insecta</taxon>
        <taxon>Pterygota</taxon>
        <taxon>Neoptera</taxon>
        <taxon>Endopterygota</taxon>
        <taxon>Diptera</taxon>
        <taxon>Brachycera</taxon>
        <taxon>Muscomorpha</taxon>
        <taxon>Tephritoidea</taxon>
        <taxon>Tephritidae</taxon>
        <taxon>Bactrocera</taxon>
        <taxon>Bactrocera</taxon>
    </lineage>
</organism>
<feature type="region of interest" description="Disordered" evidence="13">
    <location>
        <begin position="1"/>
        <end position="91"/>
    </location>
</feature>
<dbReference type="Pfam" id="PF08016">
    <property type="entry name" value="PKD_channel"/>
    <property type="match status" value="1"/>
</dbReference>
<evidence type="ECO:0000256" key="1">
    <source>
        <dbReference type="ARBA" id="ARBA00004337"/>
    </source>
</evidence>
<feature type="transmembrane region" description="Helical" evidence="14">
    <location>
        <begin position="443"/>
        <end position="462"/>
    </location>
</feature>
<dbReference type="InterPro" id="IPR039031">
    <property type="entry name" value="Mucolipin"/>
</dbReference>
<protein>
    <submittedName>
        <fullName evidence="17">Mucolipin-3</fullName>
    </submittedName>
</protein>
<dbReference type="OrthoDB" id="263481at2759"/>
<evidence type="ECO:0000256" key="9">
    <source>
        <dbReference type="ARBA" id="ARBA00023136"/>
    </source>
</evidence>
<keyword evidence="4" id="KW-1003">Cell membrane</keyword>
<evidence type="ECO:0000256" key="8">
    <source>
        <dbReference type="ARBA" id="ARBA00023065"/>
    </source>
</evidence>
<keyword evidence="5 14" id="KW-0812">Transmembrane</keyword>
<dbReference type="EMBL" id="GAKP01015399">
    <property type="protein sequence ID" value="JAC43553.1"/>
    <property type="molecule type" value="Transcribed_RNA"/>
</dbReference>
<evidence type="ECO:0000256" key="3">
    <source>
        <dbReference type="ARBA" id="ARBA00022448"/>
    </source>
</evidence>
<feature type="compositionally biased region" description="Polar residues" evidence="13">
    <location>
        <begin position="1"/>
        <end position="44"/>
    </location>
</feature>
<feature type="transmembrane region" description="Helical" evidence="14">
    <location>
        <begin position="482"/>
        <end position="500"/>
    </location>
</feature>
<keyword evidence="6" id="KW-0967">Endosome</keyword>
<evidence type="ECO:0000256" key="13">
    <source>
        <dbReference type="SAM" id="MobiDB-lite"/>
    </source>
</evidence>
<dbReference type="PANTHER" id="PTHR12127:SF7">
    <property type="entry name" value="SD02261P"/>
    <property type="match status" value="1"/>
</dbReference>
<evidence type="ECO:0000256" key="14">
    <source>
        <dbReference type="SAM" id="Phobius"/>
    </source>
</evidence>
<dbReference type="PANTHER" id="PTHR12127">
    <property type="entry name" value="MUCOLIPIN"/>
    <property type="match status" value="1"/>
</dbReference>
<feature type="transmembrane region" description="Helical" evidence="14">
    <location>
        <begin position="520"/>
        <end position="542"/>
    </location>
</feature>
<feature type="compositionally biased region" description="Basic and acidic residues" evidence="13">
    <location>
        <begin position="54"/>
        <end position="75"/>
    </location>
</feature>